<dbReference type="EMBL" id="JAAAHW010006535">
    <property type="protein sequence ID" value="KAF9958983.1"/>
    <property type="molecule type" value="Genomic_DNA"/>
</dbReference>
<proteinExistence type="predicted"/>
<dbReference type="Proteomes" id="UP000749646">
    <property type="component" value="Unassembled WGS sequence"/>
</dbReference>
<accession>A0A9P6J235</accession>
<evidence type="ECO:0000313" key="2">
    <source>
        <dbReference type="EMBL" id="KAF9958983.1"/>
    </source>
</evidence>
<evidence type="ECO:0000313" key="3">
    <source>
        <dbReference type="Proteomes" id="UP000749646"/>
    </source>
</evidence>
<organism evidence="2 3">
    <name type="scientific">Modicella reniformis</name>
    <dbReference type="NCBI Taxonomy" id="1440133"/>
    <lineage>
        <taxon>Eukaryota</taxon>
        <taxon>Fungi</taxon>
        <taxon>Fungi incertae sedis</taxon>
        <taxon>Mucoromycota</taxon>
        <taxon>Mortierellomycotina</taxon>
        <taxon>Mortierellomycetes</taxon>
        <taxon>Mortierellales</taxon>
        <taxon>Mortierellaceae</taxon>
        <taxon>Modicella</taxon>
    </lineage>
</organism>
<evidence type="ECO:0000256" key="1">
    <source>
        <dbReference type="SAM" id="MobiDB-lite"/>
    </source>
</evidence>
<sequence>MANTNGFRNGVKVITAVAMVADGDDAEAEDDEDKGGRDSTLDSSPEAVAQQSLQELVLITLVEEKTQVH</sequence>
<feature type="region of interest" description="Disordered" evidence="1">
    <location>
        <begin position="22"/>
        <end position="48"/>
    </location>
</feature>
<name>A0A9P6J235_9FUNG</name>
<gene>
    <name evidence="2" type="ORF">BGZ65_001013</name>
</gene>
<comment type="caution">
    <text evidence="2">The sequence shown here is derived from an EMBL/GenBank/DDBJ whole genome shotgun (WGS) entry which is preliminary data.</text>
</comment>
<reference evidence="2" key="1">
    <citation type="journal article" date="2020" name="Fungal Divers.">
        <title>Resolving the Mortierellaceae phylogeny through synthesis of multi-gene phylogenetics and phylogenomics.</title>
        <authorList>
            <person name="Vandepol N."/>
            <person name="Liber J."/>
            <person name="Desiro A."/>
            <person name="Na H."/>
            <person name="Kennedy M."/>
            <person name="Barry K."/>
            <person name="Grigoriev I.V."/>
            <person name="Miller A.N."/>
            <person name="O'Donnell K."/>
            <person name="Stajich J.E."/>
            <person name="Bonito G."/>
        </authorList>
    </citation>
    <scope>NUCLEOTIDE SEQUENCE</scope>
    <source>
        <strain evidence="2">MES-2147</strain>
    </source>
</reference>
<feature type="compositionally biased region" description="Acidic residues" evidence="1">
    <location>
        <begin position="22"/>
        <end position="33"/>
    </location>
</feature>
<keyword evidence="3" id="KW-1185">Reference proteome</keyword>
<protein>
    <submittedName>
        <fullName evidence="2">Uncharacterized protein</fullName>
    </submittedName>
</protein>
<dbReference type="AlphaFoldDB" id="A0A9P6J235"/>